<feature type="transmembrane region" description="Helical" evidence="10">
    <location>
        <begin position="801"/>
        <end position="821"/>
    </location>
</feature>
<dbReference type="AlphaFoldDB" id="A0A814X1X0"/>
<accession>A0A814X1X0</accession>
<evidence type="ECO:0000256" key="1">
    <source>
        <dbReference type="ARBA" id="ARBA00001971"/>
    </source>
</evidence>
<dbReference type="SUPFAM" id="SSF48264">
    <property type="entry name" value="Cytochrome P450"/>
    <property type="match status" value="1"/>
</dbReference>
<evidence type="ECO:0000256" key="9">
    <source>
        <dbReference type="SAM" id="MobiDB-lite"/>
    </source>
</evidence>
<dbReference type="Gene3D" id="1.10.630.10">
    <property type="entry name" value="Cytochrome P450"/>
    <property type="match status" value="1"/>
</dbReference>
<dbReference type="InterPro" id="IPR011042">
    <property type="entry name" value="6-blade_b-propeller_TolB-like"/>
</dbReference>
<evidence type="ECO:0000313" key="11">
    <source>
        <dbReference type="EMBL" id="CAF1209863.1"/>
    </source>
</evidence>
<dbReference type="InterPro" id="IPR036396">
    <property type="entry name" value="Cyt_P450_sf"/>
</dbReference>
<keyword evidence="4 8" id="KW-0479">Metal-binding</keyword>
<keyword evidence="3 8" id="KW-0349">Heme</keyword>
<dbReference type="PROSITE" id="PS00086">
    <property type="entry name" value="CYTOCHROME_P450"/>
    <property type="match status" value="1"/>
</dbReference>
<proteinExistence type="inferred from homology"/>
<evidence type="ECO:0000313" key="12">
    <source>
        <dbReference type="Proteomes" id="UP000663882"/>
    </source>
</evidence>
<dbReference type="InterPro" id="IPR017972">
    <property type="entry name" value="Cyt_P450_CS"/>
</dbReference>
<organism evidence="11 12">
    <name type="scientific">Rotaria sordida</name>
    <dbReference type="NCBI Taxonomy" id="392033"/>
    <lineage>
        <taxon>Eukaryota</taxon>
        <taxon>Metazoa</taxon>
        <taxon>Spiralia</taxon>
        <taxon>Gnathifera</taxon>
        <taxon>Rotifera</taxon>
        <taxon>Eurotatoria</taxon>
        <taxon>Bdelloidea</taxon>
        <taxon>Philodinida</taxon>
        <taxon>Philodinidae</taxon>
        <taxon>Rotaria</taxon>
    </lineage>
</organism>
<dbReference type="Pfam" id="PF00067">
    <property type="entry name" value="p450"/>
    <property type="match status" value="1"/>
</dbReference>
<evidence type="ECO:0000256" key="6">
    <source>
        <dbReference type="ARBA" id="ARBA00023004"/>
    </source>
</evidence>
<dbReference type="PANTHER" id="PTHR24292:SF54">
    <property type="entry name" value="CYP9F3-RELATED"/>
    <property type="match status" value="1"/>
</dbReference>
<protein>
    <recommendedName>
        <fullName evidence="13">Cytochrome P450</fullName>
    </recommendedName>
</protein>
<dbReference type="GO" id="GO:0016705">
    <property type="term" value="F:oxidoreductase activity, acting on paired donors, with incorporation or reduction of molecular oxygen"/>
    <property type="evidence" value="ECO:0007669"/>
    <property type="project" value="InterPro"/>
</dbReference>
<keyword evidence="10" id="KW-0472">Membrane</keyword>
<dbReference type="GO" id="GO:0004497">
    <property type="term" value="F:monooxygenase activity"/>
    <property type="evidence" value="ECO:0007669"/>
    <property type="project" value="UniProtKB-KW"/>
</dbReference>
<dbReference type="Gene3D" id="2.120.10.30">
    <property type="entry name" value="TolB, C-terminal domain"/>
    <property type="match status" value="1"/>
</dbReference>
<dbReference type="InterPro" id="IPR001128">
    <property type="entry name" value="Cyt_P450"/>
</dbReference>
<evidence type="ECO:0000256" key="10">
    <source>
        <dbReference type="SAM" id="Phobius"/>
    </source>
</evidence>
<dbReference type="InterPro" id="IPR050476">
    <property type="entry name" value="Insect_CytP450_Detox"/>
</dbReference>
<dbReference type="PANTHER" id="PTHR24292">
    <property type="entry name" value="CYTOCHROME P450"/>
    <property type="match status" value="1"/>
</dbReference>
<keyword evidence="6 8" id="KW-0408">Iron</keyword>
<dbReference type="CDD" id="cd00302">
    <property type="entry name" value="cytochrome_P450"/>
    <property type="match status" value="1"/>
</dbReference>
<keyword evidence="10" id="KW-1133">Transmembrane helix</keyword>
<dbReference type="OrthoDB" id="2789670at2759"/>
<evidence type="ECO:0000256" key="7">
    <source>
        <dbReference type="ARBA" id="ARBA00023033"/>
    </source>
</evidence>
<evidence type="ECO:0008006" key="13">
    <source>
        <dbReference type="Google" id="ProtNLM"/>
    </source>
</evidence>
<comment type="similarity">
    <text evidence="2">Belongs to the cytochrome P450 family.</text>
</comment>
<dbReference type="GO" id="GO:0005506">
    <property type="term" value="F:iron ion binding"/>
    <property type="evidence" value="ECO:0007669"/>
    <property type="project" value="InterPro"/>
</dbReference>
<evidence type="ECO:0000256" key="3">
    <source>
        <dbReference type="ARBA" id="ARBA00022617"/>
    </source>
</evidence>
<keyword evidence="5" id="KW-0560">Oxidoreductase</keyword>
<name>A0A814X1X0_9BILA</name>
<dbReference type="GO" id="GO:0020037">
    <property type="term" value="F:heme binding"/>
    <property type="evidence" value="ECO:0007669"/>
    <property type="project" value="InterPro"/>
</dbReference>
<comment type="cofactor">
    <cofactor evidence="1 8">
        <name>heme</name>
        <dbReference type="ChEBI" id="CHEBI:30413"/>
    </cofactor>
</comment>
<feature type="region of interest" description="Disordered" evidence="9">
    <location>
        <begin position="1"/>
        <end position="24"/>
    </location>
</feature>
<gene>
    <name evidence="11" type="ORF">RFH988_LOCUS25065</name>
</gene>
<evidence type="ECO:0000256" key="4">
    <source>
        <dbReference type="ARBA" id="ARBA00022723"/>
    </source>
</evidence>
<dbReference type="PRINTS" id="PR00463">
    <property type="entry name" value="EP450I"/>
</dbReference>
<comment type="caution">
    <text evidence="11">The sequence shown here is derived from an EMBL/GenBank/DDBJ whole genome shotgun (WGS) entry which is preliminary data.</text>
</comment>
<evidence type="ECO:0000256" key="8">
    <source>
        <dbReference type="PIRSR" id="PIRSR602401-1"/>
    </source>
</evidence>
<keyword evidence="10" id="KW-0812">Transmembrane</keyword>
<sequence length="1148" mass="128096">MKKAVDMIQGNGEFAGSSQSAGKHDVLHHRPSVIRVVKSSDPNRQHLKNNIGPTKEIKVNKIIHIRIQSPKKTAPVDSTNDLLSFSSILTARHQQAGQNQSSIVQNSTSLPRNGTQVVNNTEPTQYHQPGSRSINSGWAFELKNFNDISSSKLLALAIILIALFIAAAIAGIVAGVVITLKNTATTETTTIATTQTTTSQTSVTQTTTTSVTTTTKTTTTSITTTTTTTSVTTTTTKTTTTSITTTTTITSVTTTTATTTTTKRPVICPSAVWHPSGTTVAGSSSGTSGSTPSLLRGAYDVRVDSALNVYVADYGNYRFMKWSQGSTNGTVIGPQSGSGFDNLYVSDWINDRVLKFPPNSNSSTNGVIVAGTGVAGSGFNQLDTPWNIYVDESDNDAFYPTTTMCRCSQTSILYSQIVSLNARFHQVCSSDFVSEEWFSSLFNVNTSNYYPLDFRLMASAQFQILSILCRMSRQAVIDALKEYAATAILSPNALSRDVVTTYIGTSIEQFQKTTLDSFRSHIHFILSLLTEHRFISALRTNFYTRGVLGSNNFVTFPAIYPQQVDTTQSSSILSETCQCDRTNNCIYPAGIYNQTKSIIPNEVFSLDVSPLFMIPGFQVGCLPQNALFQSTLECFYNQTCLDIVISLTGALRTISPLNISNSNSRFSPTTTIAVLFDNLMIESWEDSIDFATYFQICAPKICSYSYVQRFFLIYIITTIVSVFGGIRVTLHIASPLFVKFILYLCRRRVSVQETEERYEPKRNLQDRIWNFLKQIRHKIITLNLFKKTLTNVQHGIYSTRVYIILLILGIYILIIYSTSIVSSQQIIVRNPSIDQFEHLHDMYSSILSCPCNNSSIPRSKFISIEVKIHPFCTSHFVRDDRWFQYWTMKFLNGSIDPTPSFYFNDFQCFYNERCVQMLIDQRLCGNQNIYLPIDLSNITALDPNTLINFKPQDPLTVLMLSSLVNQLIYTANYTLYYAECQPEICTYTIDQELHAIARINLVIGLIGGLTILLLLHYSPTIEGTSRTVIVDDYLPNSGTPLYKDNQVLIPTTALARDAHHWEIDPELFYPERFLNEDKNYHPYAFLPFGSGHRQCLGQDLARLELKVILARMLQQVTFGDGGPEVNAVGYIQKLTTMPKHIGVIIEFH</sequence>
<feature type="transmembrane region" description="Helical" evidence="10">
    <location>
        <begin position="153"/>
        <end position="180"/>
    </location>
</feature>
<evidence type="ECO:0000256" key="2">
    <source>
        <dbReference type="ARBA" id="ARBA00010617"/>
    </source>
</evidence>
<dbReference type="Proteomes" id="UP000663882">
    <property type="component" value="Unassembled WGS sequence"/>
</dbReference>
<dbReference type="EMBL" id="CAJNOO010001879">
    <property type="protein sequence ID" value="CAF1209863.1"/>
    <property type="molecule type" value="Genomic_DNA"/>
</dbReference>
<feature type="binding site" description="axial binding residue" evidence="8">
    <location>
        <position position="1095"/>
    </location>
    <ligand>
        <name>heme</name>
        <dbReference type="ChEBI" id="CHEBI:30413"/>
    </ligand>
    <ligandPart>
        <name>Fe</name>
        <dbReference type="ChEBI" id="CHEBI:18248"/>
    </ligandPart>
</feature>
<dbReference type="SUPFAM" id="SSF63829">
    <property type="entry name" value="Calcium-dependent phosphotriesterase"/>
    <property type="match status" value="1"/>
</dbReference>
<feature type="transmembrane region" description="Helical" evidence="10">
    <location>
        <begin position="711"/>
        <end position="738"/>
    </location>
</feature>
<reference evidence="11" key="1">
    <citation type="submission" date="2021-02" db="EMBL/GenBank/DDBJ databases">
        <authorList>
            <person name="Nowell W R."/>
        </authorList>
    </citation>
    <scope>NUCLEOTIDE SEQUENCE</scope>
</reference>
<feature type="transmembrane region" description="Helical" evidence="10">
    <location>
        <begin position="995"/>
        <end position="1017"/>
    </location>
</feature>
<evidence type="ECO:0000256" key="5">
    <source>
        <dbReference type="ARBA" id="ARBA00023002"/>
    </source>
</evidence>
<keyword evidence="7" id="KW-0503">Monooxygenase</keyword>
<dbReference type="InterPro" id="IPR002401">
    <property type="entry name" value="Cyt_P450_E_grp-I"/>
</dbReference>